<feature type="transmembrane region" description="Helical" evidence="1">
    <location>
        <begin position="237"/>
        <end position="255"/>
    </location>
</feature>
<feature type="transmembrane region" description="Helical" evidence="1">
    <location>
        <begin position="290"/>
        <end position="309"/>
    </location>
</feature>
<reference evidence="2 3" key="1">
    <citation type="submission" date="2016-12" db="EMBL/GenBank/DDBJ databases">
        <authorList>
            <person name="Song W.-J."/>
            <person name="Kurnit D.M."/>
        </authorList>
    </citation>
    <scope>NUCLEOTIDE SEQUENCE [LARGE SCALE GENOMIC DNA]</scope>
    <source>
        <strain evidence="2 3">CGMCC 1.10808</strain>
    </source>
</reference>
<feature type="transmembrane region" description="Helical" evidence="1">
    <location>
        <begin position="267"/>
        <end position="284"/>
    </location>
</feature>
<feature type="transmembrane region" description="Helical" evidence="1">
    <location>
        <begin position="41"/>
        <end position="60"/>
    </location>
</feature>
<keyword evidence="1" id="KW-0472">Membrane</keyword>
<dbReference type="InterPro" id="IPR038770">
    <property type="entry name" value="Na+/solute_symporter_sf"/>
</dbReference>
<keyword evidence="3" id="KW-1185">Reference proteome</keyword>
<dbReference type="OrthoDB" id="7865099at2"/>
<feature type="transmembrane region" description="Helical" evidence="1">
    <location>
        <begin position="138"/>
        <end position="161"/>
    </location>
</feature>
<protein>
    <submittedName>
        <fullName evidence="2">Predicted Na+-dependent transporter</fullName>
    </submittedName>
</protein>
<evidence type="ECO:0000313" key="2">
    <source>
        <dbReference type="EMBL" id="SHN56940.1"/>
    </source>
</evidence>
<keyword evidence="1" id="KW-1133">Transmembrane helix</keyword>
<dbReference type="Gene3D" id="1.20.1530.20">
    <property type="match status" value="1"/>
</dbReference>
<evidence type="ECO:0000313" key="3">
    <source>
        <dbReference type="Proteomes" id="UP000184066"/>
    </source>
</evidence>
<dbReference type="STRING" id="1189325.SAMN04488119_103197"/>
<keyword evidence="1" id="KW-0812">Transmembrane</keyword>
<dbReference type="EMBL" id="FRDL01000002">
    <property type="protein sequence ID" value="SHN56940.1"/>
    <property type="molecule type" value="Genomic_DNA"/>
</dbReference>
<organism evidence="2 3">
    <name type="scientific">Oceanicella actignis</name>
    <dbReference type="NCBI Taxonomy" id="1189325"/>
    <lineage>
        <taxon>Bacteria</taxon>
        <taxon>Pseudomonadati</taxon>
        <taxon>Pseudomonadota</taxon>
        <taxon>Alphaproteobacteria</taxon>
        <taxon>Rhodobacterales</taxon>
        <taxon>Paracoccaceae</taxon>
        <taxon>Oceanicella</taxon>
    </lineage>
</organism>
<feature type="transmembrane region" description="Helical" evidence="1">
    <location>
        <begin position="81"/>
        <end position="103"/>
    </location>
</feature>
<proteinExistence type="predicted"/>
<gene>
    <name evidence="2" type="ORF">SAMN05216200_102311</name>
</gene>
<sequence length="324" mass="32215">MSGVRPGAAGRVLIGALAWLGGRARWALALSALVALAVPQLAAALRPFLPALVAMVYALAMTRIDLRAAARLGGGRRAARAFAAAAVMVGLAPLAAFGAARAAGAPPDVVAALVYTLAAPPIASAAGFAFIMGLDAALALEVTLAASILAPLAGAPLAAWLLGAAAPVGGLELALRTGAMIGAGALAAALLRRLLGPARIARSGPAFDGLTVLAMTVFIMPLFDGVGATLAAAPGRAALYLALGSALILGPYLALRRLRRGAAPRAGALALTGGTRSVAIYLAALPPDPLFGLFVALYQIPMVLSPLALSRLARRDRRGGGEGG</sequence>
<feature type="transmembrane region" description="Helical" evidence="1">
    <location>
        <begin position="173"/>
        <end position="191"/>
    </location>
</feature>
<dbReference type="AlphaFoldDB" id="A0A1M7SEP2"/>
<accession>A0A1M7SEP2</accession>
<evidence type="ECO:0000256" key="1">
    <source>
        <dbReference type="SAM" id="Phobius"/>
    </source>
</evidence>
<name>A0A1M7SEP2_9RHOB</name>
<dbReference type="Proteomes" id="UP000184066">
    <property type="component" value="Unassembled WGS sequence"/>
</dbReference>
<feature type="transmembrane region" description="Helical" evidence="1">
    <location>
        <begin position="109"/>
        <end position="131"/>
    </location>
</feature>
<dbReference type="RefSeq" id="WP_072746376.1">
    <property type="nucleotide sequence ID" value="NZ_FOHL01000003.1"/>
</dbReference>